<feature type="compositionally biased region" description="Polar residues" evidence="1">
    <location>
        <begin position="394"/>
        <end position="411"/>
    </location>
</feature>
<name>A0AAW2UJ53_9LAMI</name>
<feature type="compositionally biased region" description="Basic and acidic residues" evidence="1">
    <location>
        <begin position="326"/>
        <end position="336"/>
    </location>
</feature>
<reference evidence="4" key="2">
    <citation type="journal article" date="2024" name="Plant">
        <title>Genomic evolution and insights into agronomic trait innovations of Sesamum species.</title>
        <authorList>
            <person name="Miao H."/>
            <person name="Wang L."/>
            <person name="Qu L."/>
            <person name="Liu H."/>
            <person name="Sun Y."/>
            <person name="Le M."/>
            <person name="Wang Q."/>
            <person name="Wei S."/>
            <person name="Zheng Y."/>
            <person name="Lin W."/>
            <person name="Duan Y."/>
            <person name="Cao H."/>
            <person name="Xiong S."/>
            <person name="Wang X."/>
            <person name="Wei L."/>
            <person name="Li C."/>
            <person name="Ma Q."/>
            <person name="Ju M."/>
            <person name="Zhao R."/>
            <person name="Li G."/>
            <person name="Mu C."/>
            <person name="Tian Q."/>
            <person name="Mei H."/>
            <person name="Zhang T."/>
            <person name="Gao T."/>
            <person name="Zhang H."/>
        </authorList>
    </citation>
    <scope>NUCLEOTIDE SEQUENCE</scope>
    <source>
        <strain evidence="4">KEN1</strain>
    </source>
</reference>
<dbReference type="PANTHER" id="PTHR34222:SF99">
    <property type="entry name" value="PROTEIN, PUTATIVE-RELATED"/>
    <property type="match status" value="1"/>
</dbReference>
<comment type="caution">
    <text evidence="4">The sequence shown here is derived from an EMBL/GenBank/DDBJ whole genome shotgun (WGS) entry which is preliminary data.</text>
</comment>
<dbReference type="Pfam" id="PF14244">
    <property type="entry name" value="Retrotran_gag_3"/>
    <property type="match status" value="1"/>
</dbReference>
<sequence length="603" mass="67792">MIGKNTNNGEASSAEQKSLGLSEKLKLRGGDHPGMSLVSAPLDGRNYLSWSRSIRLALGAKQKLGFIDGTYGKPSGNKDEMEQWERVDSRDLWRELETRFGDSNGPMPKALADLNASTQLMQFLMGLGDAYDHVRNQILLMDPLPSVGKAYSMILRVEKQREVHASSSHDGAMTANLTRRQGANGGVSRRQGPVDKRSQYCDHCKRTGHARDSCFKLTGYPDWYRTLMVQRRNTRGTANRAFNVNAEADENHSQGDASTSHTGLSDLIRSEIRRMMQHPEQPQEHNTNLLILKTLLDLQTQNIMAIGRLSGRLYFLDQNCFTRYAKTDSPSKRNDLHSNTSPNKGKFDHRSTKDVVFHEEVFPFSSMHYDEPTCPLPFVTDITIDYPQGPAEQETPSSDSNFGPNSPVNFQPRRSTRTIVKPVWLDDFICATSPAANSLHVMSVTPSHRCFVECLSLKLKPDGSIERYKARLVAKGYNQVEGEDYTDCFAPVAKAVTVRVFIAVAVSKGWPIHHLDVNNAFLHGSLDEDLYMEPPKGYDVSPGIVCNLKKSLYGLKKASRQWNQAFTEKMEEYGFLQSKNDYCLFTKKSLVGTLHSWFMLMTS</sequence>
<evidence type="ECO:0000256" key="1">
    <source>
        <dbReference type="SAM" id="MobiDB-lite"/>
    </source>
</evidence>
<feature type="region of interest" description="Disordered" evidence="1">
    <location>
        <begin position="326"/>
        <end position="350"/>
    </location>
</feature>
<dbReference type="Pfam" id="PF07727">
    <property type="entry name" value="RVT_2"/>
    <property type="match status" value="1"/>
</dbReference>
<protein>
    <submittedName>
        <fullName evidence="4">Retrovirus-related Pol polyprotein from transposon RE1</fullName>
    </submittedName>
</protein>
<organism evidence="4">
    <name type="scientific">Sesamum latifolium</name>
    <dbReference type="NCBI Taxonomy" id="2727402"/>
    <lineage>
        <taxon>Eukaryota</taxon>
        <taxon>Viridiplantae</taxon>
        <taxon>Streptophyta</taxon>
        <taxon>Embryophyta</taxon>
        <taxon>Tracheophyta</taxon>
        <taxon>Spermatophyta</taxon>
        <taxon>Magnoliopsida</taxon>
        <taxon>eudicotyledons</taxon>
        <taxon>Gunneridae</taxon>
        <taxon>Pentapetalae</taxon>
        <taxon>asterids</taxon>
        <taxon>lamiids</taxon>
        <taxon>Lamiales</taxon>
        <taxon>Pedaliaceae</taxon>
        <taxon>Sesamum</taxon>
    </lineage>
</organism>
<dbReference type="InterPro" id="IPR043502">
    <property type="entry name" value="DNA/RNA_pol_sf"/>
</dbReference>
<dbReference type="AlphaFoldDB" id="A0AAW2UJ53"/>
<dbReference type="PANTHER" id="PTHR34222">
    <property type="entry name" value="GAG_PRE-INTEGRS DOMAIN-CONTAINING PROTEIN"/>
    <property type="match status" value="1"/>
</dbReference>
<dbReference type="EMBL" id="JACGWN010000012">
    <property type="protein sequence ID" value="KAL0416250.1"/>
    <property type="molecule type" value="Genomic_DNA"/>
</dbReference>
<dbReference type="InterPro" id="IPR029472">
    <property type="entry name" value="Copia-like_N"/>
</dbReference>
<dbReference type="SUPFAM" id="SSF56672">
    <property type="entry name" value="DNA/RNA polymerases"/>
    <property type="match status" value="1"/>
</dbReference>
<evidence type="ECO:0000259" key="3">
    <source>
        <dbReference type="Pfam" id="PF14244"/>
    </source>
</evidence>
<proteinExistence type="predicted"/>
<gene>
    <name evidence="4" type="ORF">Slati_3456900</name>
</gene>
<accession>A0AAW2UJ53</accession>
<feature type="domain" description="Retrotransposon Copia-like N-terminal" evidence="3">
    <location>
        <begin position="31"/>
        <end position="74"/>
    </location>
</feature>
<dbReference type="InterPro" id="IPR013103">
    <property type="entry name" value="RVT_2"/>
</dbReference>
<evidence type="ECO:0000259" key="2">
    <source>
        <dbReference type="Pfam" id="PF07727"/>
    </source>
</evidence>
<feature type="region of interest" description="Disordered" evidence="1">
    <location>
        <begin position="387"/>
        <end position="411"/>
    </location>
</feature>
<evidence type="ECO:0000313" key="4">
    <source>
        <dbReference type="EMBL" id="KAL0416250.1"/>
    </source>
</evidence>
<feature type="domain" description="Reverse transcriptase Ty1/copia-type" evidence="2">
    <location>
        <begin position="464"/>
        <end position="588"/>
    </location>
</feature>
<reference evidence="4" key="1">
    <citation type="submission" date="2020-06" db="EMBL/GenBank/DDBJ databases">
        <authorList>
            <person name="Li T."/>
            <person name="Hu X."/>
            <person name="Zhang T."/>
            <person name="Song X."/>
            <person name="Zhang H."/>
            <person name="Dai N."/>
            <person name="Sheng W."/>
            <person name="Hou X."/>
            <person name="Wei L."/>
        </authorList>
    </citation>
    <scope>NUCLEOTIDE SEQUENCE</scope>
    <source>
        <strain evidence="4">KEN1</strain>
        <tissue evidence="4">Leaf</tissue>
    </source>
</reference>